<name>A0A0U3GWB7_9GAMM</name>
<reference evidence="1 2" key="1">
    <citation type="submission" date="2015-12" db="EMBL/GenBank/DDBJ databases">
        <title>Complete genome sequence of Pseudoalteromonas rubra SCSIO 6842, harboring a conjugative plasmid.</title>
        <authorList>
            <person name="Li B."/>
            <person name="Wang X."/>
        </authorList>
    </citation>
    <scope>NUCLEOTIDE SEQUENCE [LARGE SCALE GENOMIC DNA]</scope>
    <source>
        <strain evidence="1 2">SCSIO 6842</strain>
    </source>
</reference>
<proteinExistence type="predicted"/>
<dbReference type="SUPFAM" id="SSF53850">
    <property type="entry name" value="Periplasmic binding protein-like II"/>
    <property type="match status" value="1"/>
</dbReference>
<sequence length="160" mass="18310">MPTFLYLFTISLRFVSRPVHANIRHVNDIVPLRFEFVRGVSYTKEIRERANTLEKDVYTSVTLEHALKKIIANRSDITMASTHTLLSELKALGYPNTLTIGKWIVKEKAYYITGSKRSKTLTDPTVFFKNMQDSLVKARDSGLLDKLSTKYGLNLDDLSH</sequence>
<evidence type="ECO:0000313" key="2">
    <source>
        <dbReference type="Proteomes" id="UP000069015"/>
    </source>
</evidence>
<dbReference type="Proteomes" id="UP000069015">
    <property type="component" value="Chromosome 1"/>
</dbReference>
<evidence type="ECO:0008006" key="3">
    <source>
        <dbReference type="Google" id="ProtNLM"/>
    </source>
</evidence>
<protein>
    <recommendedName>
        <fullName evidence="3">Solute-binding protein family 3/N-terminal domain-containing protein</fullName>
    </recommendedName>
</protein>
<dbReference type="KEGG" id="prr:AT705_17600"/>
<dbReference type="EMBL" id="CP013611">
    <property type="protein sequence ID" value="ALU44590.1"/>
    <property type="molecule type" value="Genomic_DNA"/>
</dbReference>
<accession>A0A0U3GWB7</accession>
<gene>
    <name evidence="1" type="ORF">AT705_17600</name>
</gene>
<evidence type="ECO:0000313" key="1">
    <source>
        <dbReference type="EMBL" id="ALU44590.1"/>
    </source>
</evidence>
<organism evidence="1 2">
    <name type="scientific">Pseudoalteromonas rubra</name>
    <dbReference type="NCBI Taxonomy" id="43658"/>
    <lineage>
        <taxon>Bacteria</taxon>
        <taxon>Pseudomonadati</taxon>
        <taxon>Pseudomonadota</taxon>
        <taxon>Gammaproteobacteria</taxon>
        <taxon>Alteromonadales</taxon>
        <taxon>Pseudoalteromonadaceae</taxon>
        <taxon>Pseudoalteromonas</taxon>
    </lineage>
</organism>
<dbReference type="AlphaFoldDB" id="A0A0U3GWB7"/>